<dbReference type="EMBL" id="VOIH02000008">
    <property type="protein sequence ID" value="KAF3440115.1"/>
    <property type="molecule type" value="Genomic_DNA"/>
</dbReference>
<protein>
    <submittedName>
        <fullName evidence="1">Uncharacterized protein</fullName>
    </submittedName>
</protein>
<organism evidence="1 2">
    <name type="scientific">Rhamnella rubrinervis</name>
    <dbReference type="NCBI Taxonomy" id="2594499"/>
    <lineage>
        <taxon>Eukaryota</taxon>
        <taxon>Viridiplantae</taxon>
        <taxon>Streptophyta</taxon>
        <taxon>Embryophyta</taxon>
        <taxon>Tracheophyta</taxon>
        <taxon>Spermatophyta</taxon>
        <taxon>Magnoliopsida</taxon>
        <taxon>eudicotyledons</taxon>
        <taxon>Gunneridae</taxon>
        <taxon>Pentapetalae</taxon>
        <taxon>rosids</taxon>
        <taxon>fabids</taxon>
        <taxon>Rosales</taxon>
        <taxon>Rhamnaceae</taxon>
        <taxon>rhamnoid group</taxon>
        <taxon>Rhamneae</taxon>
        <taxon>Rhamnella</taxon>
    </lineage>
</organism>
<gene>
    <name evidence="1" type="ORF">FNV43_RR18393</name>
</gene>
<comment type="caution">
    <text evidence="1">The sequence shown here is derived from an EMBL/GenBank/DDBJ whole genome shotgun (WGS) entry which is preliminary data.</text>
</comment>
<evidence type="ECO:0000313" key="1">
    <source>
        <dbReference type="EMBL" id="KAF3440115.1"/>
    </source>
</evidence>
<evidence type="ECO:0000313" key="2">
    <source>
        <dbReference type="Proteomes" id="UP000796880"/>
    </source>
</evidence>
<dbReference type="AlphaFoldDB" id="A0A8K0E671"/>
<dbReference type="Proteomes" id="UP000796880">
    <property type="component" value="Unassembled WGS sequence"/>
</dbReference>
<proteinExistence type="predicted"/>
<keyword evidence="2" id="KW-1185">Reference proteome</keyword>
<name>A0A8K0E671_9ROSA</name>
<accession>A0A8K0E671</accession>
<sequence length="97" mass="11178">MVAPTRSVFFIQKPPIGPGRLARQTKLLNMRVLPHYGGSPSSTFYRQRNSSYIHPRAKVTREYYQHYGSVTETFSNALRCMGKIKHPSDIRPLFHLS</sequence>
<reference evidence="1" key="1">
    <citation type="submission" date="2020-03" db="EMBL/GenBank/DDBJ databases">
        <title>A high-quality chromosome-level genome assembly of a woody plant with both climbing and erect habits, Rhamnella rubrinervis.</title>
        <authorList>
            <person name="Lu Z."/>
            <person name="Yang Y."/>
            <person name="Zhu X."/>
            <person name="Sun Y."/>
        </authorList>
    </citation>
    <scope>NUCLEOTIDE SEQUENCE</scope>
    <source>
        <strain evidence="1">BYM</strain>
        <tissue evidence="1">Leaf</tissue>
    </source>
</reference>